<comment type="function">
    <text evidence="9 10">Catalyzes the ferrous insertion into protoporphyrin IX.</text>
</comment>
<comment type="caution">
    <text evidence="11">The sequence shown here is derived from an EMBL/GenBank/DDBJ whole genome shotgun (WGS) entry which is preliminary data.</text>
</comment>
<dbReference type="HAMAP" id="MF_00323">
    <property type="entry name" value="Ferrochelatase"/>
    <property type="match status" value="1"/>
</dbReference>
<dbReference type="PROSITE" id="PS00534">
    <property type="entry name" value="FERROCHELATASE"/>
    <property type="match status" value="1"/>
</dbReference>
<dbReference type="Gene3D" id="3.40.50.1400">
    <property type="match status" value="2"/>
</dbReference>
<feature type="binding site" evidence="9">
    <location>
        <position position="276"/>
    </location>
    <ligand>
        <name>Fe(2+)</name>
        <dbReference type="ChEBI" id="CHEBI:29033"/>
    </ligand>
</feature>
<dbReference type="UniPathway" id="UPA00252">
    <property type="reaction ID" value="UER00325"/>
</dbReference>
<dbReference type="GO" id="GO:0004325">
    <property type="term" value="F:ferrochelatase activity"/>
    <property type="evidence" value="ECO:0007669"/>
    <property type="project" value="UniProtKB-UniRule"/>
</dbReference>
<dbReference type="CDD" id="cd00419">
    <property type="entry name" value="Ferrochelatase_C"/>
    <property type="match status" value="1"/>
</dbReference>
<reference evidence="11" key="2">
    <citation type="submission" date="2020-09" db="EMBL/GenBank/DDBJ databases">
        <authorList>
            <person name="Sun Q."/>
            <person name="Kim S."/>
        </authorList>
    </citation>
    <scope>NUCLEOTIDE SEQUENCE</scope>
    <source>
        <strain evidence="11">KCTC 32513</strain>
    </source>
</reference>
<dbReference type="GO" id="GO:0005737">
    <property type="term" value="C:cytoplasm"/>
    <property type="evidence" value="ECO:0007669"/>
    <property type="project" value="UniProtKB-SubCell"/>
</dbReference>
<keyword evidence="7 9" id="KW-0627">Porphyrin biosynthesis</keyword>
<keyword evidence="4 9" id="KW-0408">Iron</keyword>
<dbReference type="CDD" id="cd03411">
    <property type="entry name" value="Ferrochelatase_N"/>
    <property type="match status" value="1"/>
</dbReference>
<evidence type="ECO:0000313" key="11">
    <source>
        <dbReference type="EMBL" id="GHA83969.1"/>
    </source>
</evidence>
<gene>
    <name evidence="9 11" type="primary">hemH</name>
    <name evidence="11" type="ORF">GCM10009069_04150</name>
</gene>
<feature type="binding site" evidence="9">
    <location>
        <position position="195"/>
    </location>
    <ligand>
        <name>Fe(2+)</name>
        <dbReference type="ChEBI" id="CHEBI:29033"/>
    </ligand>
</feature>
<keyword evidence="3 9" id="KW-0479">Metal-binding</keyword>
<evidence type="ECO:0000256" key="4">
    <source>
        <dbReference type="ARBA" id="ARBA00023004"/>
    </source>
</evidence>
<dbReference type="EC" id="4.98.1.1" evidence="9 10"/>
<name>A0A8J3CQ06_9PROT</name>
<dbReference type="EMBL" id="BMZH01000001">
    <property type="protein sequence ID" value="GHA83969.1"/>
    <property type="molecule type" value="Genomic_DNA"/>
</dbReference>
<evidence type="ECO:0000256" key="1">
    <source>
        <dbReference type="ARBA" id="ARBA00007718"/>
    </source>
</evidence>
<evidence type="ECO:0000256" key="3">
    <source>
        <dbReference type="ARBA" id="ARBA00022723"/>
    </source>
</evidence>
<dbReference type="GO" id="GO:0046872">
    <property type="term" value="F:metal ion binding"/>
    <property type="evidence" value="ECO:0007669"/>
    <property type="project" value="UniProtKB-KW"/>
</dbReference>
<sequence length="330" mass="36671">MPVGLLMVNLGSPDAPTPEATRRYLGQFLHDYRVVDTSRWIWCPILHGVILRIRPTRSAKAYASIWGEDGTEAPLVRITRSQVAGVQDRLGDAVRVETAMRYGNPSIDAGLEKLMAAGCTKIAVLPLYPQYAGATTASVYDGVAKALVGKWNVPELRFLRDYYREPAFIGSLANSLSDHFGTIDWTPDRILCSYHGLPQTYVDAGDPYQDECLETTDLLRAHTGYSETVLQSTFQSRFGPKAWLQPYTDKTLEALPEQGIKKVAVMMPGFSADCLETLEEIAIEAEETFLEAGGTHFTTVPCLNDRRDHINMLADIARNRLLNGWLDQGE</sequence>
<accession>A0A8J3CQ06</accession>
<evidence type="ECO:0000256" key="10">
    <source>
        <dbReference type="RuleBase" id="RU000607"/>
    </source>
</evidence>
<evidence type="ECO:0000256" key="9">
    <source>
        <dbReference type="HAMAP-Rule" id="MF_00323"/>
    </source>
</evidence>
<protein>
    <recommendedName>
        <fullName evidence="9 10">Ferrochelatase</fullName>
        <ecNumber evidence="9 10">4.98.1.1</ecNumber>
    </recommendedName>
    <alternativeName>
        <fullName evidence="9">Heme synthase</fullName>
    </alternativeName>
    <alternativeName>
        <fullName evidence="9">Protoheme ferro-lyase</fullName>
    </alternativeName>
</protein>
<evidence type="ECO:0000256" key="7">
    <source>
        <dbReference type="ARBA" id="ARBA00023244"/>
    </source>
</evidence>
<dbReference type="InterPro" id="IPR033659">
    <property type="entry name" value="Ferrochelatase_N"/>
</dbReference>
<dbReference type="NCBIfam" id="TIGR00109">
    <property type="entry name" value="hemH"/>
    <property type="match status" value="1"/>
</dbReference>
<reference evidence="11" key="1">
    <citation type="journal article" date="2014" name="Int. J. Syst. Evol. Microbiol.">
        <title>Complete genome sequence of Corynebacterium casei LMG S-19264T (=DSM 44701T), isolated from a smear-ripened cheese.</title>
        <authorList>
            <consortium name="US DOE Joint Genome Institute (JGI-PGF)"/>
            <person name="Walter F."/>
            <person name="Albersmeier A."/>
            <person name="Kalinowski J."/>
            <person name="Ruckert C."/>
        </authorList>
    </citation>
    <scope>NUCLEOTIDE SEQUENCE</scope>
    <source>
        <strain evidence="11">KCTC 32513</strain>
    </source>
</reference>
<proteinExistence type="inferred from homology"/>
<dbReference type="PANTHER" id="PTHR11108">
    <property type="entry name" value="FERROCHELATASE"/>
    <property type="match status" value="1"/>
</dbReference>
<dbReference type="InterPro" id="IPR019772">
    <property type="entry name" value="Ferrochelatase_AS"/>
</dbReference>
<dbReference type="GO" id="GO:0006783">
    <property type="term" value="P:heme biosynthetic process"/>
    <property type="evidence" value="ECO:0007669"/>
    <property type="project" value="UniProtKB-UniRule"/>
</dbReference>
<dbReference type="FunFam" id="3.40.50.1400:FF:000002">
    <property type="entry name" value="Ferrochelatase"/>
    <property type="match status" value="1"/>
</dbReference>
<keyword evidence="12" id="KW-1185">Reference proteome</keyword>
<evidence type="ECO:0000313" key="12">
    <source>
        <dbReference type="Proteomes" id="UP000634004"/>
    </source>
</evidence>
<keyword evidence="2 9" id="KW-0963">Cytoplasm</keyword>
<comment type="pathway">
    <text evidence="9 10">Porphyrin-containing compound metabolism; protoheme biosynthesis; protoheme from protoporphyrin-IX: step 1/1.</text>
</comment>
<dbReference type="InterPro" id="IPR033644">
    <property type="entry name" value="Ferrochelatase_C"/>
</dbReference>
<dbReference type="Proteomes" id="UP000634004">
    <property type="component" value="Unassembled WGS sequence"/>
</dbReference>
<comment type="catalytic activity">
    <reaction evidence="8">
        <text>Fe-coproporphyrin III + 2 H(+) = coproporphyrin III + Fe(2+)</text>
        <dbReference type="Rhea" id="RHEA:49572"/>
        <dbReference type="ChEBI" id="CHEBI:15378"/>
        <dbReference type="ChEBI" id="CHEBI:29033"/>
        <dbReference type="ChEBI" id="CHEBI:68438"/>
        <dbReference type="ChEBI" id="CHEBI:131725"/>
        <dbReference type="EC" id="4.99.1.9"/>
    </reaction>
    <physiologicalReaction direction="right-to-left" evidence="8">
        <dbReference type="Rhea" id="RHEA:49574"/>
    </physiologicalReaction>
</comment>
<dbReference type="Pfam" id="PF00762">
    <property type="entry name" value="Ferrochelatase"/>
    <property type="match status" value="1"/>
</dbReference>
<keyword evidence="6 9" id="KW-0456">Lyase</keyword>
<dbReference type="SUPFAM" id="SSF53800">
    <property type="entry name" value="Chelatase"/>
    <property type="match status" value="1"/>
</dbReference>
<dbReference type="PANTHER" id="PTHR11108:SF1">
    <property type="entry name" value="FERROCHELATASE, MITOCHONDRIAL"/>
    <property type="match status" value="1"/>
</dbReference>
<evidence type="ECO:0000256" key="6">
    <source>
        <dbReference type="ARBA" id="ARBA00023239"/>
    </source>
</evidence>
<evidence type="ECO:0000256" key="5">
    <source>
        <dbReference type="ARBA" id="ARBA00023133"/>
    </source>
</evidence>
<organism evidence="11 12">
    <name type="scientific">Algimonas arctica</name>
    <dbReference type="NCBI Taxonomy" id="1479486"/>
    <lineage>
        <taxon>Bacteria</taxon>
        <taxon>Pseudomonadati</taxon>
        <taxon>Pseudomonadota</taxon>
        <taxon>Alphaproteobacteria</taxon>
        <taxon>Maricaulales</taxon>
        <taxon>Robiginitomaculaceae</taxon>
        <taxon>Algimonas</taxon>
    </lineage>
</organism>
<comment type="catalytic activity">
    <reaction evidence="9 10">
        <text>heme b + 2 H(+) = protoporphyrin IX + Fe(2+)</text>
        <dbReference type="Rhea" id="RHEA:22584"/>
        <dbReference type="ChEBI" id="CHEBI:15378"/>
        <dbReference type="ChEBI" id="CHEBI:29033"/>
        <dbReference type="ChEBI" id="CHEBI:57306"/>
        <dbReference type="ChEBI" id="CHEBI:60344"/>
        <dbReference type="EC" id="4.98.1.1"/>
    </reaction>
</comment>
<keyword evidence="5 9" id="KW-0350">Heme biosynthesis</keyword>
<comment type="subcellular location">
    <subcellularLocation>
        <location evidence="9 10">Cytoplasm</location>
    </subcellularLocation>
</comment>
<dbReference type="InterPro" id="IPR001015">
    <property type="entry name" value="Ferrochelatase"/>
</dbReference>
<dbReference type="AlphaFoldDB" id="A0A8J3CQ06"/>
<evidence type="ECO:0000256" key="2">
    <source>
        <dbReference type="ARBA" id="ARBA00022490"/>
    </source>
</evidence>
<evidence type="ECO:0000256" key="8">
    <source>
        <dbReference type="ARBA" id="ARBA00024536"/>
    </source>
</evidence>
<comment type="similarity">
    <text evidence="1 9 10">Belongs to the ferrochelatase family.</text>
</comment>